<dbReference type="Pfam" id="PF00932">
    <property type="entry name" value="LTD"/>
    <property type="match status" value="1"/>
</dbReference>
<sequence>MRLILVLTIIFFNLIQELPGQLYINEVCSKNSNNLKDENGEYSDWIELHNAGNDEIDLQEYYVSDDKNDLYKWNFPNQTILKSKSFIILYADSKNNTNILFHTNFKLSSTGETLYLSKNQSLVQTFPFPEIPENQSYGNASDNPNITSCFRTVSPGNTNEYSDQNPSCSVSKINLNYPSGFYDHPLILSIVEHSIQDSIFYTTDGTIPNLLSNVYHENIHVSKTSVLTLIIKYKNQSWSKPSFHSYFISEQKHLPVISIIIDPKDLFSDSIGIYVNGPNASTEYPYYGANFWQNWTRPMHVYFFDSSNALTIEGDFNTEIHGGKATRTQPMKALRILDIPDNDIKYLDYSFFRNKPATAFKHLVLRNFESDFNHGMMRDGLVHTIGLDAGLNIDMNGFQPVLVYINGEFWGIHELREKIDNTYLLSNYKLDEGCCDFLEEHNAIISGDSLAFNALHSYIMSNDLTQSETYDYVKSQFDVLSFCDYTILETYFNNADWPNNNIKYWKPRTSGKWRYVMFDLDASLHAYGWTAPEQDYLQLLLNADKYSENIHVQILKKLLTNPEFKKYFINRYADLINTTLLPDQVNSKIDYITQLELPYLQDHFNKWPTGNINQWKSEIEQSIKPYIEDKPKIQRTGILNEFKLNKLARITLDANPQDHIEILLNSLKLNHFPWEGIYFDGNPITIEVDASNRFEFDHWEINDTLISYQYPLDINMNSDLKIKLITKPKKSATPFVVYPNPVIDAMNLELYSEKNGFIDIEITNVLGQLVYQRLNFPILKYWNYIQIRDFPKHSKIYFIKSSGAINASQMIFQAH</sequence>
<feature type="domain" description="LTD" evidence="1">
    <location>
        <begin position="19"/>
        <end position="124"/>
    </location>
</feature>
<proteinExistence type="predicted"/>
<dbReference type="InterPro" id="IPR036415">
    <property type="entry name" value="Lamin_tail_dom_sf"/>
</dbReference>
<dbReference type="InterPro" id="IPR001322">
    <property type="entry name" value="Lamin_tail_dom"/>
</dbReference>
<dbReference type="EMBL" id="JADKFW010000021">
    <property type="protein sequence ID" value="MBK9719803.1"/>
    <property type="molecule type" value="Genomic_DNA"/>
</dbReference>
<protein>
    <submittedName>
        <fullName evidence="3">CotH kinase family protein</fullName>
    </submittedName>
</protein>
<dbReference type="InterPro" id="IPR059177">
    <property type="entry name" value="GH29D-like_dom"/>
</dbReference>
<accession>A0A9D7XJM3</accession>
<dbReference type="SUPFAM" id="SSF74853">
    <property type="entry name" value="Lamin A/C globular tail domain"/>
    <property type="match status" value="1"/>
</dbReference>
<dbReference type="Pfam" id="PF13290">
    <property type="entry name" value="CHB_HEX_C_1"/>
    <property type="match status" value="1"/>
</dbReference>
<evidence type="ECO:0000313" key="3">
    <source>
        <dbReference type="EMBL" id="MBK9719803.1"/>
    </source>
</evidence>
<dbReference type="Pfam" id="PF08757">
    <property type="entry name" value="CotH"/>
    <property type="match status" value="1"/>
</dbReference>
<evidence type="ECO:0000259" key="2">
    <source>
        <dbReference type="Pfam" id="PF13290"/>
    </source>
</evidence>
<evidence type="ECO:0000259" key="1">
    <source>
        <dbReference type="Pfam" id="PF00932"/>
    </source>
</evidence>
<organism evidence="3 4">
    <name type="scientific">Candidatus Defluviibacterium haderslevense</name>
    <dbReference type="NCBI Taxonomy" id="2981993"/>
    <lineage>
        <taxon>Bacteria</taxon>
        <taxon>Pseudomonadati</taxon>
        <taxon>Bacteroidota</taxon>
        <taxon>Saprospiria</taxon>
        <taxon>Saprospirales</taxon>
        <taxon>Saprospiraceae</taxon>
        <taxon>Candidatus Defluviibacterium</taxon>
    </lineage>
</organism>
<gene>
    <name evidence="3" type="ORF">IPO85_20260</name>
</gene>
<dbReference type="InterPro" id="IPR014867">
    <property type="entry name" value="Spore_coat_CotH_CotH2/3/7"/>
</dbReference>
<keyword evidence="3" id="KW-0418">Kinase</keyword>
<reference evidence="3 4" key="1">
    <citation type="submission" date="2020-10" db="EMBL/GenBank/DDBJ databases">
        <title>Connecting structure to function with the recovery of over 1000 high-quality activated sludge metagenome-assembled genomes encoding full-length rRNA genes using long-read sequencing.</title>
        <authorList>
            <person name="Singleton C.M."/>
            <person name="Petriglieri F."/>
            <person name="Kristensen J.M."/>
            <person name="Kirkegaard R.H."/>
            <person name="Michaelsen T.Y."/>
            <person name="Andersen M.H."/>
            <person name="Karst S.M."/>
            <person name="Dueholm M.S."/>
            <person name="Nielsen P.H."/>
            <person name="Albertsen M."/>
        </authorList>
    </citation>
    <scope>NUCLEOTIDE SEQUENCE [LARGE SCALE GENOMIC DNA]</scope>
    <source>
        <strain evidence="3">Ribe_18-Q3-R11-54_BAT3C.373</strain>
    </source>
</reference>
<dbReference type="GO" id="GO:0016301">
    <property type="term" value="F:kinase activity"/>
    <property type="evidence" value="ECO:0007669"/>
    <property type="project" value="UniProtKB-KW"/>
</dbReference>
<comment type="caution">
    <text evidence="3">The sequence shown here is derived from an EMBL/GenBank/DDBJ whole genome shotgun (WGS) entry which is preliminary data.</text>
</comment>
<dbReference type="AlphaFoldDB" id="A0A9D7XJM3"/>
<name>A0A9D7XJM3_9BACT</name>
<dbReference type="Gene3D" id="2.60.40.1260">
    <property type="entry name" value="Lamin Tail domain"/>
    <property type="match status" value="1"/>
</dbReference>
<evidence type="ECO:0000313" key="4">
    <source>
        <dbReference type="Proteomes" id="UP000808349"/>
    </source>
</evidence>
<keyword evidence="3" id="KW-0808">Transferase</keyword>
<dbReference type="Proteomes" id="UP000808349">
    <property type="component" value="Unassembled WGS sequence"/>
</dbReference>
<feature type="domain" description="GH29D-like beta-sandwich" evidence="2">
    <location>
        <begin position="178"/>
        <end position="231"/>
    </location>
</feature>